<evidence type="ECO:0000313" key="3">
    <source>
        <dbReference type="Proteomes" id="UP000516437"/>
    </source>
</evidence>
<protein>
    <submittedName>
        <fullName evidence="2">Uncharacterized protein</fullName>
    </submittedName>
</protein>
<evidence type="ECO:0000256" key="1">
    <source>
        <dbReference type="SAM" id="MobiDB-lite"/>
    </source>
</evidence>
<comment type="caution">
    <text evidence="2">The sequence shown here is derived from an EMBL/GenBank/DDBJ whole genome shotgun (WGS) entry which is preliminary data.</text>
</comment>
<accession>A0A6A1W8J6</accession>
<gene>
    <name evidence="2" type="ORF">CJ030_MR2G027154</name>
</gene>
<feature type="compositionally biased region" description="Acidic residues" evidence="1">
    <location>
        <begin position="27"/>
        <end position="36"/>
    </location>
</feature>
<keyword evidence="3" id="KW-1185">Reference proteome</keyword>
<organism evidence="2 3">
    <name type="scientific">Morella rubra</name>
    <name type="common">Chinese bayberry</name>
    <dbReference type="NCBI Taxonomy" id="262757"/>
    <lineage>
        <taxon>Eukaryota</taxon>
        <taxon>Viridiplantae</taxon>
        <taxon>Streptophyta</taxon>
        <taxon>Embryophyta</taxon>
        <taxon>Tracheophyta</taxon>
        <taxon>Spermatophyta</taxon>
        <taxon>Magnoliopsida</taxon>
        <taxon>eudicotyledons</taxon>
        <taxon>Gunneridae</taxon>
        <taxon>Pentapetalae</taxon>
        <taxon>rosids</taxon>
        <taxon>fabids</taxon>
        <taxon>Fagales</taxon>
        <taxon>Myricaceae</taxon>
        <taxon>Morella</taxon>
    </lineage>
</organism>
<dbReference type="AlphaFoldDB" id="A0A6A1W8J6"/>
<dbReference type="Proteomes" id="UP000516437">
    <property type="component" value="Chromosome 2"/>
</dbReference>
<dbReference type="EMBL" id="RXIC02000020">
    <property type="protein sequence ID" value="KAB1221515.1"/>
    <property type="molecule type" value="Genomic_DNA"/>
</dbReference>
<feature type="region of interest" description="Disordered" evidence="1">
    <location>
        <begin position="27"/>
        <end position="69"/>
    </location>
</feature>
<sequence>MMEKELLVLVQMTNMFNEEMAGGVPFDIEEEDESGSESEGPTPCLGSVGPGISRDVEDVQEDDGLTDEVESVDEEVGIRAMRITKKRAGSERRTEEKTARRHLEMALGGMLKSRTIAQTNICLNLCVVCKIKVKEVEVGL</sequence>
<name>A0A6A1W8J6_9ROSI</name>
<proteinExistence type="predicted"/>
<reference evidence="2 3" key="1">
    <citation type="journal article" date="2019" name="Plant Biotechnol. J.">
        <title>The red bayberry genome and genetic basis of sex determination.</title>
        <authorList>
            <person name="Jia H.M."/>
            <person name="Jia H.J."/>
            <person name="Cai Q.L."/>
            <person name="Wang Y."/>
            <person name="Zhao H.B."/>
            <person name="Yang W.F."/>
            <person name="Wang G.Y."/>
            <person name="Li Y.H."/>
            <person name="Zhan D.L."/>
            <person name="Shen Y.T."/>
            <person name="Niu Q.F."/>
            <person name="Chang L."/>
            <person name="Qiu J."/>
            <person name="Zhao L."/>
            <person name="Xie H.B."/>
            <person name="Fu W.Y."/>
            <person name="Jin J."/>
            <person name="Li X.W."/>
            <person name="Jiao Y."/>
            <person name="Zhou C.C."/>
            <person name="Tu T."/>
            <person name="Chai C.Y."/>
            <person name="Gao J.L."/>
            <person name="Fan L.J."/>
            <person name="van de Weg E."/>
            <person name="Wang J.Y."/>
            <person name="Gao Z.S."/>
        </authorList>
    </citation>
    <scope>NUCLEOTIDE SEQUENCE [LARGE SCALE GENOMIC DNA]</scope>
    <source>
        <tissue evidence="2">Leaves</tissue>
    </source>
</reference>
<feature type="compositionally biased region" description="Acidic residues" evidence="1">
    <location>
        <begin position="58"/>
        <end position="69"/>
    </location>
</feature>
<evidence type="ECO:0000313" key="2">
    <source>
        <dbReference type="EMBL" id="KAB1221515.1"/>
    </source>
</evidence>